<dbReference type="RefSeq" id="WP_386667682.1">
    <property type="nucleotide sequence ID" value="NZ_JBHLTG010000002.1"/>
</dbReference>
<dbReference type="InterPro" id="IPR019646">
    <property type="entry name" value="Aminoglyc_AdlTrfase"/>
</dbReference>
<proteinExistence type="predicted"/>
<comment type="caution">
    <text evidence="1">The sequence shown here is derived from an EMBL/GenBank/DDBJ whole genome shotgun (WGS) entry which is preliminary data.</text>
</comment>
<dbReference type="EMBL" id="JBHLTG010000002">
    <property type="protein sequence ID" value="MFC0678114.1"/>
    <property type="molecule type" value="Genomic_DNA"/>
</dbReference>
<gene>
    <name evidence="1" type="ORF">ACFFGH_09705</name>
</gene>
<organism evidence="1 2">
    <name type="scientific">Lysobacter korlensis</name>
    <dbReference type="NCBI Taxonomy" id="553636"/>
    <lineage>
        <taxon>Bacteria</taxon>
        <taxon>Pseudomonadati</taxon>
        <taxon>Pseudomonadota</taxon>
        <taxon>Gammaproteobacteria</taxon>
        <taxon>Lysobacterales</taxon>
        <taxon>Lysobacteraceae</taxon>
        <taxon>Lysobacter</taxon>
    </lineage>
</organism>
<evidence type="ECO:0000313" key="1">
    <source>
        <dbReference type="EMBL" id="MFC0678114.1"/>
    </source>
</evidence>
<keyword evidence="2" id="KW-1185">Reference proteome</keyword>
<name>A0ABV6RNH7_9GAMM</name>
<dbReference type="Pfam" id="PF10706">
    <property type="entry name" value="Aminoglyc_resit"/>
    <property type="match status" value="1"/>
</dbReference>
<dbReference type="Proteomes" id="UP001589896">
    <property type="component" value="Unassembled WGS sequence"/>
</dbReference>
<reference evidence="1 2" key="1">
    <citation type="submission" date="2024-09" db="EMBL/GenBank/DDBJ databases">
        <authorList>
            <person name="Sun Q."/>
            <person name="Mori K."/>
        </authorList>
    </citation>
    <scope>NUCLEOTIDE SEQUENCE [LARGE SCALE GENOMIC DNA]</scope>
    <source>
        <strain evidence="1 2">KCTC 23076</strain>
    </source>
</reference>
<dbReference type="Gene3D" id="3.30.460.40">
    <property type="match status" value="1"/>
</dbReference>
<accession>A0ABV6RNH7</accession>
<sequence length="205" mass="23206">MNRRGRPEAAPWKPLSPLQVQELMTDAGARPWWIAGGHALDLFLQRPTRHHADIDVSILRSDQALVHDVLPGWDIRAADPPGTLRIWSAGEVLPGTVHDIWCRERSDGPWRLQFMLEEAAGDVWVSHRHPRISRPISSLGLQGPEGIPVLAPEIQLHYKAARPRPKDEQDFRNTVPRMSEAQREWLRHAIVIAYGEHPWAAALTS</sequence>
<evidence type="ECO:0000313" key="2">
    <source>
        <dbReference type="Proteomes" id="UP001589896"/>
    </source>
</evidence>
<protein>
    <submittedName>
        <fullName evidence="1">Nucleotidyltransferase domain-containing protein</fullName>
    </submittedName>
</protein>